<accession>A0ACC0TBV5</accession>
<dbReference type="Proteomes" id="UP000006729">
    <property type="component" value="Chromosome 2"/>
</dbReference>
<reference evidence="1 2" key="1">
    <citation type="journal article" date="2006" name="Science">
        <title>The genome of black cottonwood, Populus trichocarpa (Torr. &amp; Gray).</title>
        <authorList>
            <person name="Tuskan G.A."/>
            <person name="Difazio S."/>
            <person name="Jansson S."/>
            <person name="Bohlmann J."/>
            <person name="Grigoriev I."/>
            <person name="Hellsten U."/>
            <person name="Putnam N."/>
            <person name="Ralph S."/>
            <person name="Rombauts S."/>
            <person name="Salamov A."/>
            <person name="Schein J."/>
            <person name="Sterck L."/>
            <person name="Aerts A."/>
            <person name="Bhalerao R.R."/>
            <person name="Bhalerao R.P."/>
            <person name="Blaudez D."/>
            <person name="Boerjan W."/>
            <person name="Brun A."/>
            <person name="Brunner A."/>
            <person name="Busov V."/>
            <person name="Campbell M."/>
            <person name="Carlson J."/>
            <person name="Chalot M."/>
            <person name="Chapman J."/>
            <person name="Chen G.L."/>
            <person name="Cooper D."/>
            <person name="Coutinho P.M."/>
            <person name="Couturier J."/>
            <person name="Covert S."/>
            <person name="Cronk Q."/>
            <person name="Cunningham R."/>
            <person name="Davis J."/>
            <person name="Degroeve S."/>
            <person name="Dejardin A."/>
            <person name="Depamphilis C."/>
            <person name="Detter J."/>
            <person name="Dirks B."/>
            <person name="Dubchak I."/>
            <person name="Duplessis S."/>
            <person name="Ehlting J."/>
            <person name="Ellis B."/>
            <person name="Gendler K."/>
            <person name="Goodstein D."/>
            <person name="Gribskov M."/>
            <person name="Grimwood J."/>
            <person name="Groover A."/>
            <person name="Gunter L."/>
            <person name="Hamberger B."/>
            <person name="Heinze B."/>
            <person name="Helariutta Y."/>
            <person name="Henrissat B."/>
            <person name="Holligan D."/>
            <person name="Holt R."/>
            <person name="Huang W."/>
            <person name="Islam-Faridi N."/>
            <person name="Jones S."/>
            <person name="Jones-Rhoades M."/>
            <person name="Jorgensen R."/>
            <person name="Joshi C."/>
            <person name="Kangasjarvi J."/>
            <person name="Karlsson J."/>
            <person name="Kelleher C."/>
            <person name="Kirkpatrick R."/>
            <person name="Kirst M."/>
            <person name="Kohler A."/>
            <person name="Kalluri U."/>
            <person name="Larimer F."/>
            <person name="Leebens-Mack J."/>
            <person name="Leple J.C."/>
            <person name="Locascio P."/>
            <person name="Lou Y."/>
            <person name="Lucas S."/>
            <person name="Martin F."/>
            <person name="Montanini B."/>
            <person name="Napoli C."/>
            <person name="Nelson D.R."/>
            <person name="Nelson C."/>
            <person name="Nieminen K."/>
            <person name="Nilsson O."/>
            <person name="Pereda V."/>
            <person name="Peter G."/>
            <person name="Philippe R."/>
            <person name="Pilate G."/>
            <person name="Poliakov A."/>
            <person name="Razumovskaya J."/>
            <person name="Richardson P."/>
            <person name="Rinaldi C."/>
            <person name="Ritland K."/>
            <person name="Rouze P."/>
            <person name="Ryaboy D."/>
            <person name="Schmutz J."/>
            <person name="Schrader J."/>
            <person name="Segerman B."/>
            <person name="Shin H."/>
            <person name="Siddiqui A."/>
            <person name="Sterky F."/>
            <person name="Terry A."/>
            <person name="Tsai C.J."/>
            <person name="Uberbacher E."/>
            <person name="Unneberg P."/>
            <person name="Vahala J."/>
            <person name="Wall K."/>
            <person name="Wessler S."/>
            <person name="Yang G."/>
            <person name="Yin T."/>
            <person name="Douglas C."/>
            <person name="Marra M."/>
            <person name="Sandberg G."/>
            <person name="Van de Peer Y."/>
            <person name="Rokhsar D."/>
        </authorList>
    </citation>
    <scope>NUCLEOTIDE SEQUENCE [LARGE SCALE GENOMIC DNA]</scope>
    <source>
        <strain evidence="2">cv. Nisqually</strain>
    </source>
</reference>
<keyword evidence="2" id="KW-1185">Reference proteome</keyword>
<proteinExistence type="predicted"/>
<organism evidence="1 2">
    <name type="scientific">Populus trichocarpa</name>
    <name type="common">Western balsam poplar</name>
    <name type="synonym">Populus balsamifera subsp. trichocarpa</name>
    <dbReference type="NCBI Taxonomy" id="3694"/>
    <lineage>
        <taxon>Eukaryota</taxon>
        <taxon>Viridiplantae</taxon>
        <taxon>Streptophyta</taxon>
        <taxon>Embryophyta</taxon>
        <taxon>Tracheophyta</taxon>
        <taxon>Spermatophyta</taxon>
        <taxon>Magnoliopsida</taxon>
        <taxon>eudicotyledons</taxon>
        <taxon>Gunneridae</taxon>
        <taxon>Pentapetalae</taxon>
        <taxon>rosids</taxon>
        <taxon>fabids</taxon>
        <taxon>Malpighiales</taxon>
        <taxon>Salicaceae</taxon>
        <taxon>Saliceae</taxon>
        <taxon>Populus</taxon>
    </lineage>
</organism>
<gene>
    <name evidence="1" type="ORF">POPTR_002G039400v4</name>
</gene>
<sequence>MKNASKDKAIEILGKLVSFLRKSMIHIISVGPMPNHIAFIMDGNGVRCATFYAFSIDNFKQRPDGIQPLMDSFLEHVEGLMKEDSLVSRYGIRVYFQGNLELLSEPVRLAAENAMLATAHNSKLLLIVCIAYTSTNVIVHAVQESCREKWGGIIVLNESAEPEENEKNDGESFVKVTDVDKNMYMAIAAEPDILIRTSGDTRLSYFLLWQTTCTYLYFPSAFWPEIGFRHLLWAILNFQRHHQYLNKRKKQM</sequence>
<name>A0ACC0TBV5_POPTR</name>
<protein>
    <submittedName>
        <fullName evidence="1">Uncharacterized protein</fullName>
    </submittedName>
</protein>
<comment type="caution">
    <text evidence="1">The sequence shown here is derived from an EMBL/GenBank/DDBJ whole genome shotgun (WGS) entry which is preliminary data.</text>
</comment>
<evidence type="ECO:0000313" key="2">
    <source>
        <dbReference type="Proteomes" id="UP000006729"/>
    </source>
</evidence>
<evidence type="ECO:0000313" key="1">
    <source>
        <dbReference type="EMBL" id="KAI9399037.1"/>
    </source>
</evidence>
<dbReference type="EMBL" id="CM009291">
    <property type="protein sequence ID" value="KAI9399037.1"/>
    <property type="molecule type" value="Genomic_DNA"/>
</dbReference>